<organism evidence="16 17">
    <name type="scientific">Ohtaekwangia kribbensis</name>
    <dbReference type="NCBI Taxonomy" id="688913"/>
    <lineage>
        <taxon>Bacteria</taxon>
        <taxon>Pseudomonadati</taxon>
        <taxon>Bacteroidota</taxon>
        <taxon>Cytophagia</taxon>
        <taxon>Cytophagales</taxon>
        <taxon>Fulvivirgaceae</taxon>
        <taxon>Ohtaekwangia</taxon>
    </lineage>
</organism>
<accession>A0ABW3K7M6</accession>
<evidence type="ECO:0000256" key="4">
    <source>
        <dbReference type="ARBA" id="ARBA00022500"/>
    </source>
</evidence>
<comment type="catalytic activity">
    <reaction evidence="1">
        <text>ATP + protein L-histidine = ADP + protein N-phospho-L-histidine.</text>
        <dbReference type="EC" id="2.7.13.3"/>
    </reaction>
</comment>
<dbReference type="PROSITE" id="PS50851">
    <property type="entry name" value="CHEW"/>
    <property type="match status" value="1"/>
</dbReference>
<dbReference type="SMART" id="SM00073">
    <property type="entry name" value="HPT"/>
    <property type="match status" value="1"/>
</dbReference>
<dbReference type="InterPro" id="IPR002545">
    <property type="entry name" value="CheW-lke_dom"/>
</dbReference>
<keyword evidence="9" id="KW-0067">ATP-binding</keyword>
<evidence type="ECO:0000313" key="17">
    <source>
        <dbReference type="Proteomes" id="UP001597112"/>
    </source>
</evidence>
<feature type="domain" description="CheW-like" evidence="14">
    <location>
        <begin position="530"/>
        <end position="660"/>
    </location>
</feature>
<proteinExistence type="predicted"/>
<dbReference type="Pfam" id="PF02518">
    <property type="entry name" value="HATPase_c"/>
    <property type="match status" value="1"/>
</dbReference>
<dbReference type="InterPro" id="IPR036061">
    <property type="entry name" value="CheW-like_dom_sf"/>
</dbReference>
<dbReference type="CDD" id="cd00088">
    <property type="entry name" value="HPT"/>
    <property type="match status" value="1"/>
</dbReference>
<dbReference type="Proteomes" id="UP001597112">
    <property type="component" value="Unassembled WGS sequence"/>
</dbReference>
<evidence type="ECO:0000256" key="5">
    <source>
        <dbReference type="ARBA" id="ARBA00022553"/>
    </source>
</evidence>
<dbReference type="InterPro" id="IPR008207">
    <property type="entry name" value="Sig_transdc_His_kin_Hpt_dom"/>
</dbReference>
<dbReference type="GO" id="GO:0004673">
    <property type="term" value="F:protein histidine kinase activity"/>
    <property type="evidence" value="ECO:0007669"/>
    <property type="project" value="UniProtKB-EC"/>
</dbReference>
<evidence type="ECO:0000256" key="12">
    <source>
        <dbReference type="PROSITE-ProRule" id="PRU00110"/>
    </source>
</evidence>
<dbReference type="PANTHER" id="PTHR43395">
    <property type="entry name" value="SENSOR HISTIDINE KINASE CHEA"/>
    <property type="match status" value="1"/>
</dbReference>
<evidence type="ECO:0000256" key="7">
    <source>
        <dbReference type="ARBA" id="ARBA00022741"/>
    </source>
</evidence>
<comment type="caution">
    <text evidence="16">The sequence shown here is derived from an EMBL/GenBank/DDBJ whole genome shotgun (WGS) entry which is preliminary data.</text>
</comment>
<dbReference type="EMBL" id="JBHTKA010000008">
    <property type="protein sequence ID" value="MFD1002063.1"/>
    <property type="molecule type" value="Genomic_DNA"/>
</dbReference>
<keyword evidence="6 16" id="KW-0808">Transferase</keyword>
<evidence type="ECO:0000259" key="15">
    <source>
        <dbReference type="PROSITE" id="PS50894"/>
    </source>
</evidence>
<dbReference type="SUPFAM" id="SSF55874">
    <property type="entry name" value="ATPase domain of HSP90 chaperone/DNA topoisomerase II/histidine kinase"/>
    <property type="match status" value="1"/>
</dbReference>
<dbReference type="InterPro" id="IPR003594">
    <property type="entry name" value="HATPase_dom"/>
</dbReference>
<dbReference type="SUPFAM" id="SSF50341">
    <property type="entry name" value="CheW-like"/>
    <property type="match status" value="1"/>
</dbReference>
<dbReference type="SMART" id="SM00260">
    <property type="entry name" value="CheW"/>
    <property type="match status" value="1"/>
</dbReference>
<dbReference type="PRINTS" id="PR00344">
    <property type="entry name" value="BCTRLSENSOR"/>
</dbReference>
<dbReference type="PANTHER" id="PTHR43395:SF10">
    <property type="entry name" value="CHEMOTAXIS PROTEIN CHEA"/>
    <property type="match status" value="1"/>
</dbReference>
<dbReference type="InterPro" id="IPR004105">
    <property type="entry name" value="CheA-like_dim"/>
</dbReference>
<feature type="domain" description="Histidine kinase" evidence="13">
    <location>
        <begin position="287"/>
        <end position="528"/>
    </location>
</feature>
<dbReference type="RefSeq" id="WP_377582810.1">
    <property type="nucleotide sequence ID" value="NZ_JBHTKA010000008.1"/>
</dbReference>
<gene>
    <name evidence="16" type="ORF">ACFQ21_22245</name>
</gene>
<evidence type="ECO:0000313" key="16">
    <source>
        <dbReference type="EMBL" id="MFD1002063.1"/>
    </source>
</evidence>
<comment type="function">
    <text evidence="11">Involved in the transmission of sensory signals from the chemoreceptors to the flagellar motors. CheA is autophosphorylated; it can transfer its phosphate group to either CheB or CheY.</text>
</comment>
<keyword evidence="10" id="KW-0902">Two-component regulatory system</keyword>
<keyword evidence="5 12" id="KW-0597">Phosphoprotein</keyword>
<dbReference type="Gene3D" id="1.10.287.560">
    <property type="entry name" value="Histidine kinase CheA-like, homodimeric domain"/>
    <property type="match status" value="1"/>
</dbReference>
<keyword evidence="8" id="KW-0418">Kinase</keyword>
<evidence type="ECO:0000256" key="10">
    <source>
        <dbReference type="ARBA" id="ARBA00023012"/>
    </source>
</evidence>
<evidence type="ECO:0000259" key="14">
    <source>
        <dbReference type="PROSITE" id="PS50851"/>
    </source>
</evidence>
<evidence type="ECO:0000256" key="11">
    <source>
        <dbReference type="ARBA" id="ARBA00035100"/>
    </source>
</evidence>
<sequence>MGDNQKRFIEDSLDLLNELDESLMQLEANPLATAPLEQVFRTMHTIKGAASMFGFENISQLAHLLETVFDKVRQGHLPVSDDLISITLNSFDKVRDQLGKTNAGKSIADDFLDEHIAHITQFLRTFDISDVTGETGVVDQESTYLLLINPTIQIEEGSNHPIIYIVKDLETLGSIKTQEYKDDGKQITQWRIILSTPVSTSEIESYFIFVEHECKIALHHLTSGNLLESMEFQEIINRYFANEYSEAEFVKQTKEFSDRNKSVARSELLADDEMPGKRIVHDSVIKVGKHKIDDLINWISELIILQAQLLNIAQRNRITALDEITERMETVINHLRDTSLEIGLVPVEVLVTKFKRLVRDLSKLQGKKVNFLSKGTETEMDKDVIEMMTDPIMHLIRNAIDHGIERPDVRKRAGKPEYGTIKLKAFRSNTFINLIVSDDGKGIDRERVLQKAIEQGIVKPDDKLTDQEIFNLIFRSSLSTADTVSNVSGRGVGMDVVYQRISELRGSIDIASVAGQSTSFHIKLPLSRSIIDGLLVLVDKTCYVLPLNVIERIDRIPFNLLGRENRICTDILVNESLLTVFSLRKKFYSESIPPKTTDIISVDVNGIRKGIAVDSIQGKIQAVLKPLGEHYQNQEFISGSTILGDGTIALVLDPQRLFNT</sequence>
<dbReference type="EC" id="2.7.13.3" evidence="2"/>
<dbReference type="InterPro" id="IPR037006">
    <property type="entry name" value="CheA-like_homodim_sf"/>
</dbReference>
<evidence type="ECO:0000256" key="9">
    <source>
        <dbReference type="ARBA" id="ARBA00022840"/>
    </source>
</evidence>
<dbReference type="InterPro" id="IPR051315">
    <property type="entry name" value="Bact_Chemotaxis_CheA"/>
</dbReference>
<dbReference type="SUPFAM" id="SSF47384">
    <property type="entry name" value="Homodimeric domain of signal transducing histidine kinase"/>
    <property type="match status" value="1"/>
</dbReference>
<reference evidence="17" key="1">
    <citation type="journal article" date="2019" name="Int. J. Syst. Evol. Microbiol.">
        <title>The Global Catalogue of Microorganisms (GCM) 10K type strain sequencing project: providing services to taxonomists for standard genome sequencing and annotation.</title>
        <authorList>
            <consortium name="The Broad Institute Genomics Platform"/>
            <consortium name="The Broad Institute Genome Sequencing Center for Infectious Disease"/>
            <person name="Wu L."/>
            <person name="Ma J."/>
        </authorList>
    </citation>
    <scope>NUCLEOTIDE SEQUENCE [LARGE SCALE GENOMIC DNA]</scope>
    <source>
        <strain evidence="17">CCUG 58938</strain>
    </source>
</reference>
<evidence type="ECO:0000256" key="2">
    <source>
        <dbReference type="ARBA" id="ARBA00012438"/>
    </source>
</evidence>
<evidence type="ECO:0000256" key="3">
    <source>
        <dbReference type="ARBA" id="ARBA00021495"/>
    </source>
</evidence>
<dbReference type="SMART" id="SM01231">
    <property type="entry name" value="H-kinase_dim"/>
    <property type="match status" value="1"/>
</dbReference>
<dbReference type="Pfam" id="PF02895">
    <property type="entry name" value="H-kinase_dim"/>
    <property type="match status" value="1"/>
</dbReference>
<keyword evidence="4" id="KW-0145">Chemotaxis</keyword>
<evidence type="ECO:0000259" key="13">
    <source>
        <dbReference type="PROSITE" id="PS50109"/>
    </source>
</evidence>
<dbReference type="InterPro" id="IPR004358">
    <property type="entry name" value="Sig_transdc_His_kin-like_C"/>
</dbReference>
<dbReference type="Gene3D" id="3.30.565.10">
    <property type="entry name" value="Histidine kinase-like ATPase, C-terminal domain"/>
    <property type="match status" value="1"/>
</dbReference>
<evidence type="ECO:0000256" key="8">
    <source>
        <dbReference type="ARBA" id="ARBA00022777"/>
    </source>
</evidence>
<dbReference type="Gene3D" id="1.20.120.160">
    <property type="entry name" value="HPT domain"/>
    <property type="match status" value="1"/>
</dbReference>
<dbReference type="SUPFAM" id="SSF47226">
    <property type="entry name" value="Histidine-containing phosphotransfer domain, HPT domain"/>
    <property type="match status" value="1"/>
</dbReference>
<protein>
    <recommendedName>
        <fullName evidence="3">Chemotaxis protein CheA</fullName>
        <ecNumber evidence="2">2.7.13.3</ecNumber>
    </recommendedName>
</protein>
<dbReference type="Pfam" id="PF01627">
    <property type="entry name" value="Hpt"/>
    <property type="match status" value="1"/>
</dbReference>
<dbReference type="InterPro" id="IPR005467">
    <property type="entry name" value="His_kinase_dom"/>
</dbReference>
<dbReference type="Gene3D" id="2.30.30.40">
    <property type="entry name" value="SH3 Domains"/>
    <property type="match status" value="1"/>
</dbReference>
<dbReference type="InterPro" id="IPR036641">
    <property type="entry name" value="HPT_dom_sf"/>
</dbReference>
<dbReference type="PROSITE" id="PS50109">
    <property type="entry name" value="HIS_KIN"/>
    <property type="match status" value="1"/>
</dbReference>
<feature type="modified residue" description="Phosphohistidine" evidence="12">
    <location>
        <position position="44"/>
    </location>
</feature>
<feature type="domain" description="HPt" evidence="15">
    <location>
        <begin position="1"/>
        <end position="101"/>
    </location>
</feature>
<dbReference type="InterPro" id="IPR036097">
    <property type="entry name" value="HisK_dim/P_sf"/>
</dbReference>
<dbReference type="InterPro" id="IPR036890">
    <property type="entry name" value="HATPase_C_sf"/>
</dbReference>
<keyword evidence="17" id="KW-1185">Reference proteome</keyword>
<dbReference type="PROSITE" id="PS50894">
    <property type="entry name" value="HPT"/>
    <property type="match status" value="1"/>
</dbReference>
<name>A0ABW3K7M6_9BACT</name>
<evidence type="ECO:0000256" key="6">
    <source>
        <dbReference type="ARBA" id="ARBA00022679"/>
    </source>
</evidence>
<dbReference type="Pfam" id="PF01584">
    <property type="entry name" value="CheW"/>
    <property type="match status" value="1"/>
</dbReference>
<keyword evidence="7" id="KW-0547">Nucleotide-binding</keyword>
<evidence type="ECO:0000256" key="1">
    <source>
        <dbReference type="ARBA" id="ARBA00000085"/>
    </source>
</evidence>
<dbReference type="SMART" id="SM00387">
    <property type="entry name" value="HATPase_c"/>
    <property type="match status" value="1"/>
</dbReference>